<name>V7PGQ7_PLAYE</name>
<dbReference type="Proteomes" id="UP000018538">
    <property type="component" value="Unassembled WGS sequence"/>
</dbReference>
<keyword evidence="1" id="KW-0472">Membrane</keyword>
<gene>
    <name evidence="2" type="ORF">YYC_04239</name>
</gene>
<dbReference type="OrthoDB" id="375489at2759"/>
<dbReference type="AlphaFoldDB" id="V7PGQ7"/>
<evidence type="ECO:0008006" key="4">
    <source>
        <dbReference type="Google" id="ProtNLM"/>
    </source>
</evidence>
<dbReference type="EMBL" id="KI635790">
    <property type="protein sequence ID" value="ETB58170.1"/>
    <property type="molecule type" value="Genomic_DNA"/>
</dbReference>
<feature type="transmembrane region" description="Helical" evidence="1">
    <location>
        <begin position="342"/>
        <end position="364"/>
    </location>
</feature>
<keyword evidence="1" id="KW-0812">Transmembrane</keyword>
<evidence type="ECO:0000256" key="1">
    <source>
        <dbReference type="SAM" id="Phobius"/>
    </source>
</evidence>
<sequence length="386" mass="45627">MDLKSAGNVWDALNDLYKNDKQLYDKFMKKHLNEINDSKPIKPKYCFCICTNVEKVSIKTSINEYKEKVCDYFIYIYHTKKIKSPILSTDFIENVNNLNFDNIYISTSKVKGESSKDMYAEAVIHTNIYKNMNNINFKNKIITRILEIIYNSERAIRNDIVINTNSFHFIDLNYIPKTTHYLNTKYFDNDMLNEQPHTNIDETDIKFLNILNEKNKKNNNKEQEKEKDQILIHDSSNDILKDIHPIKTVKNTQINKVDKTKIPKEVKSYQYTIIDRFLHIIMTFNNISYTNLETLKDGNNIYVYVSNKSDECMALHFKENLSDNVRQKCGKMRKNAEKCGKMRLFVMLCVVLYAYLYIITYSSYIHVKNVTPSYLTRLKHISMRPC</sequence>
<keyword evidence="1" id="KW-1133">Transmembrane helix</keyword>
<protein>
    <recommendedName>
        <fullName evidence="4">PIH1 N-terminal domain-containing protein</fullName>
    </recommendedName>
</protein>
<evidence type="ECO:0000313" key="2">
    <source>
        <dbReference type="EMBL" id="ETB58170.1"/>
    </source>
</evidence>
<proteinExistence type="predicted"/>
<reference evidence="2 3" key="1">
    <citation type="submission" date="2013-11" db="EMBL/GenBank/DDBJ databases">
        <title>The Genome Sequence of Plasmodium yoelii 17X.</title>
        <authorList>
            <consortium name="The Broad Institute Genomics Platform"/>
            <consortium name="The Broad Institute Genome Sequencing Center for Infectious Disease"/>
            <person name="Neafsey D."/>
            <person name="Adams J."/>
            <person name="Walker B."/>
            <person name="Young S.K."/>
            <person name="Zeng Q."/>
            <person name="Gargeya S."/>
            <person name="Fitzgerald M."/>
            <person name="Haas B."/>
            <person name="Abouelleil A."/>
            <person name="Alvarado L."/>
            <person name="Chapman S.B."/>
            <person name="Gainer-Dewar J."/>
            <person name="Goldberg J."/>
            <person name="Griggs A."/>
            <person name="Gujja S."/>
            <person name="Hansen M."/>
            <person name="Howarth C."/>
            <person name="Imamovic A."/>
            <person name="Ireland A."/>
            <person name="Larimer J."/>
            <person name="McCowan C."/>
            <person name="Murphy C."/>
            <person name="Pearson M."/>
            <person name="Poon T.W."/>
            <person name="Priest M."/>
            <person name="Roberts A."/>
            <person name="Saif S."/>
            <person name="Shea T."/>
            <person name="Sykes S."/>
            <person name="Wortman J."/>
            <person name="Nusbaum C."/>
            <person name="Birren B."/>
        </authorList>
    </citation>
    <scope>NUCLEOTIDE SEQUENCE [LARGE SCALE GENOMIC DNA]</scope>
    <source>
        <strain evidence="2 3">17X</strain>
    </source>
</reference>
<keyword evidence="3" id="KW-1185">Reference proteome</keyword>
<organism evidence="2 3">
    <name type="scientific">Plasmodium yoelii 17X</name>
    <dbReference type="NCBI Taxonomy" id="1323249"/>
    <lineage>
        <taxon>Eukaryota</taxon>
        <taxon>Sar</taxon>
        <taxon>Alveolata</taxon>
        <taxon>Apicomplexa</taxon>
        <taxon>Aconoidasida</taxon>
        <taxon>Haemosporida</taxon>
        <taxon>Plasmodiidae</taxon>
        <taxon>Plasmodium</taxon>
        <taxon>Plasmodium (Vinckeia)</taxon>
    </lineage>
</organism>
<evidence type="ECO:0000313" key="3">
    <source>
        <dbReference type="Proteomes" id="UP000018538"/>
    </source>
</evidence>
<accession>V7PGQ7</accession>